<feature type="compositionally biased region" description="Low complexity" evidence="1">
    <location>
        <begin position="388"/>
        <end position="429"/>
    </location>
</feature>
<proteinExistence type="predicted"/>
<evidence type="ECO:0000313" key="2">
    <source>
        <dbReference type="EMBL" id="KAG2494481.1"/>
    </source>
</evidence>
<dbReference type="PANTHER" id="PTHR47643">
    <property type="entry name" value="TPR DOMAIN PROTEIN (AFU_ORTHOLOGUE AFUA_5G12710)"/>
    <property type="match status" value="1"/>
</dbReference>
<feature type="region of interest" description="Disordered" evidence="1">
    <location>
        <begin position="384"/>
        <end position="452"/>
    </location>
</feature>
<dbReference type="PANTHER" id="PTHR47643:SF2">
    <property type="entry name" value="TPR DOMAIN PROTEIN (AFU_ORTHOLOGUE AFUA_5G12710)"/>
    <property type="match status" value="1"/>
</dbReference>
<reference evidence="2" key="1">
    <citation type="journal article" date="2020" name="bioRxiv">
        <title>Comparative genomics of Chlamydomonas.</title>
        <authorList>
            <person name="Craig R.J."/>
            <person name="Hasan A.R."/>
            <person name="Ness R.W."/>
            <person name="Keightley P.D."/>
        </authorList>
    </citation>
    <scope>NUCLEOTIDE SEQUENCE</scope>
    <source>
        <strain evidence="2">CCAP 11/70</strain>
    </source>
</reference>
<feature type="region of interest" description="Disordered" evidence="1">
    <location>
        <begin position="348"/>
        <end position="369"/>
    </location>
</feature>
<feature type="region of interest" description="Disordered" evidence="1">
    <location>
        <begin position="1"/>
        <end position="102"/>
    </location>
</feature>
<dbReference type="InterPro" id="IPR053209">
    <property type="entry name" value="Gramillin-biosynth_MTr"/>
</dbReference>
<feature type="compositionally biased region" description="Acidic residues" evidence="1">
    <location>
        <begin position="86"/>
        <end position="98"/>
    </location>
</feature>
<protein>
    <recommendedName>
        <fullName evidence="4">SET domain-containing protein</fullName>
    </recommendedName>
</protein>
<evidence type="ECO:0000313" key="3">
    <source>
        <dbReference type="Proteomes" id="UP000612055"/>
    </source>
</evidence>
<feature type="compositionally biased region" description="Acidic residues" evidence="1">
    <location>
        <begin position="807"/>
        <end position="825"/>
    </location>
</feature>
<feature type="region of interest" description="Disordered" evidence="1">
    <location>
        <begin position="139"/>
        <end position="193"/>
    </location>
</feature>
<feature type="region of interest" description="Disordered" evidence="1">
    <location>
        <begin position="218"/>
        <end position="251"/>
    </location>
</feature>
<dbReference type="Proteomes" id="UP000612055">
    <property type="component" value="Unassembled WGS sequence"/>
</dbReference>
<keyword evidence="3" id="KW-1185">Reference proteome</keyword>
<dbReference type="AlphaFoldDB" id="A0A835Y5E2"/>
<feature type="compositionally biased region" description="Basic and acidic residues" evidence="1">
    <location>
        <begin position="1"/>
        <end position="15"/>
    </location>
</feature>
<feature type="compositionally biased region" description="Low complexity" evidence="1">
    <location>
        <begin position="234"/>
        <end position="251"/>
    </location>
</feature>
<dbReference type="EMBL" id="JAEHOE010000030">
    <property type="protein sequence ID" value="KAG2494481.1"/>
    <property type="molecule type" value="Genomic_DNA"/>
</dbReference>
<dbReference type="OrthoDB" id="265717at2759"/>
<feature type="compositionally biased region" description="Acidic residues" evidence="1">
    <location>
        <begin position="166"/>
        <end position="190"/>
    </location>
</feature>
<evidence type="ECO:0008006" key="4">
    <source>
        <dbReference type="Google" id="ProtNLM"/>
    </source>
</evidence>
<dbReference type="CDD" id="cd20071">
    <property type="entry name" value="SET_SMYD"/>
    <property type="match status" value="1"/>
</dbReference>
<comment type="caution">
    <text evidence="2">The sequence shown here is derived from an EMBL/GenBank/DDBJ whole genome shotgun (WGS) entry which is preliminary data.</text>
</comment>
<accession>A0A835Y5E2</accession>
<dbReference type="SUPFAM" id="SSF82199">
    <property type="entry name" value="SET domain"/>
    <property type="match status" value="1"/>
</dbReference>
<feature type="compositionally biased region" description="Low complexity" evidence="1">
    <location>
        <begin position="139"/>
        <end position="149"/>
    </location>
</feature>
<feature type="compositionally biased region" description="Gly residues" evidence="1">
    <location>
        <begin position="21"/>
        <end position="50"/>
    </location>
</feature>
<dbReference type="InterPro" id="IPR046341">
    <property type="entry name" value="SET_dom_sf"/>
</dbReference>
<organism evidence="2 3">
    <name type="scientific">Edaphochlamys debaryana</name>
    <dbReference type="NCBI Taxonomy" id="47281"/>
    <lineage>
        <taxon>Eukaryota</taxon>
        <taxon>Viridiplantae</taxon>
        <taxon>Chlorophyta</taxon>
        <taxon>core chlorophytes</taxon>
        <taxon>Chlorophyceae</taxon>
        <taxon>CS clade</taxon>
        <taxon>Chlamydomonadales</taxon>
        <taxon>Chlamydomonadales incertae sedis</taxon>
        <taxon>Edaphochlamys</taxon>
    </lineage>
</organism>
<feature type="region of interest" description="Disordered" evidence="1">
    <location>
        <begin position="285"/>
        <end position="306"/>
    </location>
</feature>
<evidence type="ECO:0000256" key="1">
    <source>
        <dbReference type="SAM" id="MobiDB-lite"/>
    </source>
</evidence>
<gene>
    <name evidence="2" type="ORF">HYH03_007250</name>
</gene>
<feature type="region of interest" description="Disordered" evidence="1">
    <location>
        <begin position="805"/>
        <end position="843"/>
    </location>
</feature>
<name>A0A835Y5E2_9CHLO</name>
<feature type="compositionally biased region" description="Gly residues" evidence="1">
    <location>
        <begin position="352"/>
        <end position="367"/>
    </location>
</feature>
<dbReference type="Gene3D" id="2.170.270.10">
    <property type="entry name" value="SET domain"/>
    <property type="match status" value="1"/>
</dbReference>
<feature type="compositionally biased region" description="Basic and acidic residues" evidence="1">
    <location>
        <begin position="833"/>
        <end position="843"/>
    </location>
</feature>
<sequence>MSRRDDRGRDYDSYRDSPLGARGGRGRGGPGRGGGRGRGGGGEGRGGRGSYAGASSRGGRGRGRTASGESDRGRRRWASSGRGEYDSDDDDEDGDGVDDGIVVIGRADPASIAAKQAMVRSGPAGIAAAVAAAAATAAAASSAAGTAAADPLDGSRFWTEVSGIGDMDEEDDEDEEGEDEDEEGAEEEGDALTPEELLANMRELGFSLQDALTDAATANRPTANGPDAGDGDAEAPSTSSSSPAPAAATKSGGAEGALASLRDSFIASLRAGSLPPWFLGPVEFQTSNKPSTAGGPTANDQPLPTNRGVAMRTTRAVVAGELLAVSLPLGVAYCRRGTTPENEDLADLMMGRGPGGQGGEPGGGEGFAGLTDLQQSLLGLLWRGHGQPASAPTPAAAAAAPEPEPAPEAAAPEAVAEAPAEAPAAAPSGGRRGGRRRGGRGGGRGAASAEATGVPGLRRGFLELVAKSAADASAARGPPLLPPDDLYRLVNLNCLGEDFEDLALCTLRGEPPRGHVGLWPEPAFAPHSCCPSATAYTLGDRLIVRAAVDMPQGAEVSLNWVGSLLAAPLAQRSAELQAQYGFRCGCARCRAEERYEGTPLGSLLSEAHAAAGAMAAPLEEAIAAGDTRAVAGARDRLAGLLEEVEAGMRGAQPKVNARVKRFLQASVYDVYDLMSLCADELAAAAALGQLQAALDDGDEDEDDGRGARGGGRLRRSAAVALAASGPVVETESLAQCCRILEAVSPGSDVASYLAAELAMRCLERFGPQHEEYRQARAGVVRAFTARYGGVGAGIMESLVAARLAAEAAEEGGEEGGSADDEEDMSPDSAADGAAERRQEASQR</sequence>